<feature type="compositionally biased region" description="Basic and acidic residues" evidence="1">
    <location>
        <begin position="204"/>
        <end position="217"/>
    </location>
</feature>
<dbReference type="EMBL" id="AMKT01000067">
    <property type="protein sequence ID" value="OXG16448.1"/>
    <property type="molecule type" value="Genomic_DNA"/>
</dbReference>
<gene>
    <name evidence="2" type="ORF">C361_04817</name>
</gene>
<dbReference type="InterPro" id="IPR046521">
    <property type="entry name" value="DUF6698"/>
</dbReference>
<feature type="compositionally biased region" description="Polar residues" evidence="1">
    <location>
        <begin position="147"/>
        <end position="172"/>
    </location>
</feature>
<evidence type="ECO:0000313" key="2">
    <source>
        <dbReference type="EMBL" id="OXG16448.1"/>
    </source>
</evidence>
<dbReference type="AlphaFoldDB" id="A0A854Q772"/>
<accession>A0A854Q772</accession>
<feature type="region of interest" description="Disordered" evidence="1">
    <location>
        <begin position="1"/>
        <end position="238"/>
    </location>
</feature>
<protein>
    <submittedName>
        <fullName evidence="2">Uncharacterized protein</fullName>
    </submittedName>
</protein>
<dbReference type="Pfam" id="PF20414">
    <property type="entry name" value="DUF6698"/>
    <property type="match status" value="1"/>
</dbReference>
<evidence type="ECO:0000313" key="3">
    <source>
        <dbReference type="Proteomes" id="UP000199727"/>
    </source>
</evidence>
<feature type="compositionally biased region" description="Acidic residues" evidence="1">
    <location>
        <begin position="61"/>
        <end position="94"/>
    </location>
</feature>
<feature type="compositionally biased region" description="Polar residues" evidence="1">
    <location>
        <begin position="8"/>
        <end position="28"/>
    </location>
</feature>
<evidence type="ECO:0000256" key="1">
    <source>
        <dbReference type="SAM" id="MobiDB-lite"/>
    </source>
</evidence>
<comment type="caution">
    <text evidence="2">The sequence shown here is derived from an EMBL/GenBank/DDBJ whole genome shotgun (WGS) entry which is preliminary data.</text>
</comment>
<feature type="compositionally biased region" description="Basic and acidic residues" evidence="1">
    <location>
        <begin position="45"/>
        <end position="60"/>
    </location>
</feature>
<feature type="compositionally biased region" description="Polar residues" evidence="1">
    <location>
        <begin position="218"/>
        <end position="230"/>
    </location>
</feature>
<proteinExistence type="predicted"/>
<organism evidence="2 3">
    <name type="scientific">Cryptococcus neoformans Tu259-1</name>
    <dbReference type="NCBI Taxonomy" id="1230072"/>
    <lineage>
        <taxon>Eukaryota</taxon>
        <taxon>Fungi</taxon>
        <taxon>Dikarya</taxon>
        <taxon>Basidiomycota</taxon>
        <taxon>Agaricomycotina</taxon>
        <taxon>Tremellomycetes</taxon>
        <taxon>Tremellales</taxon>
        <taxon>Cryptococcaceae</taxon>
        <taxon>Cryptococcus</taxon>
        <taxon>Cryptococcus neoformans species complex</taxon>
    </lineage>
</organism>
<dbReference type="Proteomes" id="UP000199727">
    <property type="component" value="Unassembled WGS sequence"/>
</dbReference>
<name>A0A854Q772_CRYNE</name>
<feature type="compositionally biased region" description="Basic and acidic residues" evidence="1">
    <location>
        <begin position="114"/>
        <end position="139"/>
    </location>
</feature>
<reference evidence="2 3" key="1">
    <citation type="submission" date="2017-06" db="EMBL/GenBank/DDBJ databases">
        <title>Global population genomics of the pathogenic fungus Cryptococcus neoformans var. grubii.</title>
        <authorList>
            <person name="Cuomo C."/>
            <person name="Litvintseva A."/>
            <person name="Chen Y."/>
            <person name="Young S."/>
            <person name="Zeng Q."/>
            <person name="Chapman S."/>
            <person name="Gujja S."/>
            <person name="Saif S."/>
            <person name="Birren B."/>
        </authorList>
    </citation>
    <scope>NUCLEOTIDE SEQUENCE [LARGE SCALE GENOMIC DNA]</scope>
    <source>
        <strain evidence="2 3">Tu259-1</strain>
    </source>
</reference>
<feature type="compositionally biased region" description="Polar residues" evidence="1">
    <location>
        <begin position="183"/>
        <end position="203"/>
    </location>
</feature>
<sequence>MPPRRYPLNTSAQAPTASQYSKTLQSRTPAKRPLQQASNTTQRGAGEDVGHDKRIERGDDYDSLDGIEESDADTEEQELDGIESDDLESEEDVEESQRRRKAIKTNHPSSLITRRTEEVNHDRNPPRDGRRSGDGLHPREVRRKQRLSNSTAERGSNSSRQPSQETRSTSARTRPRGDPFNASAVSTYDSADTPLQTRGQTSSRDQRPPNEITRDLVSDQSRPSSRSTTHTCKDLPESPIDTNIEEIYDILKTNQPATLVYYNDALSLAGQVLAPLRAFLDIVLACHEPTDEVEGISASVRKRSNDNTLYGAVAAYIHHHAIEAKHMDVSIIRQSFPQILSSANLCDEDNVALRLDHHTFDKEAHGGFKTEVPASLNAPLNERMSFIGDKAGYMASKLDAQDGQSLAWNMSDLPACLPSFLFSWPPQGDGDRASFLRSELVAQALKVLNLGPAALKKDSRYGAPTTAQKSKATASSIPTIMYAASIVHFVLSTAPKIDNVDITVHDTVYHSGIFFFRSLEDVDQQAIIGFYDEHARDDQTERDARASSMWQDLWQWRRSQQRRGGGE</sequence>